<evidence type="ECO:0000256" key="4">
    <source>
        <dbReference type="ARBA" id="ARBA00022723"/>
    </source>
</evidence>
<dbReference type="Pfam" id="PF03232">
    <property type="entry name" value="COQ7"/>
    <property type="match status" value="1"/>
</dbReference>
<dbReference type="InterPro" id="IPR011566">
    <property type="entry name" value="Ubq_synth_Coq7"/>
</dbReference>
<dbReference type="NCBIfam" id="NF033656">
    <property type="entry name" value="DMQ_monoox_COQ7"/>
    <property type="match status" value="1"/>
</dbReference>
<organism evidence="10 11">
    <name type="scientific">Sessilibacter corallicola</name>
    <dbReference type="NCBI Taxonomy" id="2904075"/>
    <lineage>
        <taxon>Bacteria</taxon>
        <taxon>Pseudomonadati</taxon>
        <taxon>Pseudomonadota</taxon>
        <taxon>Gammaproteobacteria</taxon>
        <taxon>Cellvibrionales</taxon>
        <taxon>Cellvibrionaceae</taxon>
        <taxon>Sessilibacter</taxon>
    </lineage>
</organism>
<keyword evidence="3 9" id="KW-0831">Ubiquinone biosynthesis</keyword>
<name>A0ABQ0AAQ4_9GAMM</name>
<comment type="similarity">
    <text evidence="9">Belongs to the COQ7 family.</text>
</comment>
<keyword evidence="2 9" id="KW-1003">Cell membrane</keyword>
<dbReference type="EMBL" id="BAABWN010000008">
    <property type="protein sequence ID" value="GAA6168742.1"/>
    <property type="molecule type" value="Genomic_DNA"/>
</dbReference>
<keyword evidence="4 9" id="KW-0479">Metal-binding</keyword>
<keyword evidence="7 9" id="KW-0503">Monooxygenase</keyword>
<comment type="cofactor">
    <cofactor evidence="9">
        <name>Fe cation</name>
        <dbReference type="ChEBI" id="CHEBI:24875"/>
    </cofactor>
    <text evidence="9">Binds 2 iron ions per subunit.</text>
</comment>
<evidence type="ECO:0000256" key="8">
    <source>
        <dbReference type="ARBA" id="ARBA00023136"/>
    </source>
</evidence>
<dbReference type="InterPro" id="IPR009078">
    <property type="entry name" value="Ferritin-like_SF"/>
</dbReference>
<feature type="binding site" evidence="9">
    <location>
        <position position="177"/>
    </location>
    <ligand>
        <name>Fe cation</name>
        <dbReference type="ChEBI" id="CHEBI:24875"/>
        <label>1</label>
    </ligand>
</feature>
<gene>
    <name evidence="9 10" type="primary">coq7</name>
    <name evidence="10" type="ORF">NBRC116591_25530</name>
</gene>
<feature type="binding site" evidence="9">
    <location>
        <position position="96"/>
    </location>
    <ligand>
        <name>Fe cation</name>
        <dbReference type="ChEBI" id="CHEBI:24875"/>
        <label>1</label>
    </ligand>
</feature>
<dbReference type="InterPro" id="IPR047809">
    <property type="entry name" value="COQ7_proteobact"/>
</dbReference>
<dbReference type="SUPFAM" id="SSF47240">
    <property type="entry name" value="Ferritin-like"/>
    <property type="match status" value="1"/>
</dbReference>
<feature type="binding site" evidence="9">
    <location>
        <position position="93"/>
    </location>
    <ligand>
        <name>Fe cation</name>
        <dbReference type="ChEBI" id="CHEBI:24875"/>
        <label>2</label>
    </ligand>
</feature>
<comment type="caution">
    <text evidence="10">The sequence shown here is derived from an EMBL/GenBank/DDBJ whole genome shotgun (WGS) entry which is preliminary data.</text>
</comment>
<dbReference type="HAMAP" id="MF_01658">
    <property type="entry name" value="COQ7"/>
    <property type="match status" value="1"/>
</dbReference>
<accession>A0ABQ0AAQ4</accession>
<evidence type="ECO:0000256" key="2">
    <source>
        <dbReference type="ARBA" id="ARBA00022475"/>
    </source>
</evidence>
<feature type="binding site" evidence="9">
    <location>
        <position position="177"/>
    </location>
    <ligand>
        <name>Fe cation</name>
        <dbReference type="ChEBI" id="CHEBI:24875"/>
        <label>2</label>
    </ligand>
</feature>
<dbReference type="CDD" id="cd01042">
    <property type="entry name" value="DMQH"/>
    <property type="match status" value="1"/>
</dbReference>
<comment type="catalytic activity">
    <reaction evidence="9">
        <text>a 5-methoxy-2-methyl-3-(all-trans-polyprenyl)benzene-1,4-diol + AH2 + O2 = a 3-demethylubiquinol + A + H2O</text>
        <dbReference type="Rhea" id="RHEA:50908"/>
        <dbReference type="Rhea" id="RHEA-COMP:10859"/>
        <dbReference type="Rhea" id="RHEA-COMP:10914"/>
        <dbReference type="ChEBI" id="CHEBI:13193"/>
        <dbReference type="ChEBI" id="CHEBI:15377"/>
        <dbReference type="ChEBI" id="CHEBI:15379"/>
        <dbReference type="ChEBI" id="CHEBI:17499"/>
        <dbReference type="ChEBI" id="CHEBI:84167"/>
        <dbReference type="ChEBI" id="CHEBI:84422"/>
        <dbReference type="EC" id="1.14.99.60"/>
    </reaction>
</comment>
<evidence type="ECO:0000256" key="5">
    <source>
        <dbReference type="ARBA" id="ARBA00023002"/>
    </source>
</evidence>
<feature type="binding site" evidence="9">
    <location>
        <position position="93"/>
    </location>
    <ligand>
        <name>Fe cation</name>
        <dbReference type="ChEBI" id="CHEBI:24875"/>
        <label>1</label>
    </ligand>
</feature>
<keyword evidence="8 9" id="KW-0472">Membrane</keyword>
<dbReference type="EC" id="1.14.99.60" evidence="9"/>
<evidence type="ECO:0000313" key="11">
    <source>
        <dbReference type="Proteomes" id="UP001465153"/>
    </source>
</evidence>
<dbReference type="Proteomes" id="UP001465153">
    <property type="component" value="Unassembled WGS sequence"/>
</dbReference>
<dbReference type="RefSeq" id="WP_233088263.1">
    <property type="nucleotide sequence ID" value="NZ_BAABWN010000008.1"/>
</dbReference>
<evidence type="ECO:0000256" key="6">
    <source>
        <dbReference type="ARBA" id="ARBA00023004"/>
    </source>
</evidence>
<reference evidence="10 11" key="1">
    <citation type="submission" date="2024-04" db="EMBL/GenBank/DDBJ databases">
        <title>Draft genome sequence of Sessilibacter corallicola NBRC 116591.</title>
        <authorList>
            <person name="Miyakawa T."/>
            <person name="Kusuya Y."/>
            <person name="Miura T."/>
        </authorList>
    </citation>
    <scope>NUCLEOTIDE SEQUENCE [LARGE SCALE GENOMIC DNA]</scope>
    <source>
        <strain evidence="10 11">KU-00831-HH</strain>
    </source>
</reference>
<comment type="pathway">
    <text evidence="1 9">Cofactor biosynthesis; ubiquinone biosynthesis.</text>
</comment>
<evidence type="ECO:0000256" key="9">
    <source>
        <dbReference type="HAMAP-Rule" id="MF_01658"/>
    </source>
</evidence>
<keyword evidence="6 9" id="KW-0408">Iron</keyword>
<evidence type="ECO:0000313" key="10">
    <source>
        <dbReference type="EMBL" id="GAA6168742.1"/>
    </source>
</evidence>
<keyword evidence="11" id="KW-1185">Reference proteome</keyword>
<comment type="function">
    <text evidence="9">Catalyzes the hydroxylation of 2-nonaprenyl-3-methyl-6-methoxy-1,4-benzoquinol during ubiquinone biosynthesis.</text>
</comment>
<dbReference type="PANTHER" id="PTHR11237">
    <property type="entry name" value="COENZYME Q10 BIOSYNTHESIS PROTEIN 7"/>
    <property type="match status" value="1"/>
</dbReference>
<dbReference type="PANTHER" id="PTHR11237:SF4">
    <property type="entry name" value="5-DEMETHOXYUBIQUINONE HYDROXYLASE, MITOCHONDRIAL"/>
    <property type="match status" value="1"/>
</dbReference>
<feature type="binding site" evidence="9">
    <location>
        <position position="145"/>
    </location>
    <ligand>
        <name>Fe cation</name>
        <dbReference type="ChEBI" id="CHEBI:24875"/>
        <label>2</label>
    </ligand>
</feature>
<keyword evidence="5 9" id="KW-0560">Oxidoreductase</keyword>
<proteinExistence type="inferred from homology"/>
<dbReference type="InterPro" id="IPR012347">
    <property type="entry name" value="Ferritin-like"/>
</dbReference>
<sequence length="214" mass="23815">MSTRELNPIDHFITQADRALRTLTSGNKPVFHESPAHNDVNPELTEHEKRHAAGLMRVNHCGEVCAQGLYQGQAATAKLPEIREEMDVAALEELDHLAWCEERIKELDSHTSVLNPLWYGMSFGLGAAAGLVSDKVSLGFVAATEEQVCKHLNEHLRKLPENDTKSRKIIEQMVEDEQEHADRALNAGGTKFPKPVKLAMSLVSKAMTKTSYHI</sequence>
<evidence type="ECO:0000256" key="3">
    <source>
        <dbReference type="ARBA" id="ARBA00022688"/>
    </source>
</evidence>
<dbReference type="Gene3D" id="1.20.1260.10">
    <property type="match status" value="1"/>
</dbReference>
<dbReference type="GO" id="GO:0004497">
    <property type="term" value="F:monooxygenase activity"/>
    <property type="evidence" value="ECO:0007669"/>
    <property type="project" value="UniProtKB-KW"/>
</dbReference>
<protein>
    <recommendedName>
        <fullName evidence="9">3-demethoxyubiquinol 3-hydroxylase</fullName>
        <shortName evidence="9">DMQ hydroxylase</shortName>
        <ecNumber evidence="9">1.14.99.60</ecNumber>
    </recommendedName>
    <alternativeName>
        <fullName evidence="9">2-nonaprenyl-3-methyl-6-methoxy-1,4-benzoquinol hydroxylase</fullName>
    </alternativeName>
</protein>
<comment type="subcellular location">
    <subcellularLocation>
        <location evidence="9">Cell membrane</location>
        <topology evidence="9">Peripheral membrane protein</topology>
    </subcellularLocation>
</comment>
<feature type="binding site" evidence="9">
    <location>
        <position position="180"/>
    </location>
    <ligand>
        <name>Fe cation</name>
        <dbReference type="ChEBI" id="CHEBI:24875"/>
        <label>2</label>
    </ligand>
</feature>
<evidence type="ECO:0000256" key="7">
    <source>
        <dbReference type="ARBA" id="ARBA00023033"/>
    </source>
</evidence>
<feature type="binding site" evidence="9">
    <location>
        <position position="63"/>
    </location>
    <ligand>
        <name>Fe cation</name>
        <dbReference type="ChEBI" id="CHEBI:24875"/>
        <label>1</label>
    </ligand>
</feature>
<evidence type="ECO:0000256" key="1">
    <source>
        <dbReference type="ARBA" id="ARBA00004749"/>
    </source>
</evidence>